<comment type="caution">
    <text evidence="2">The sequence shown here is derived from an EMBL/GenBank/DDBJ whole genome shotgun (WGS) entry which is preliminary data.</text>
</comment>
<sequence length="154" mass="16722">MPQFSPSDGLSKDASTESETRQGTETPASSLDFDMANIDPRLMEPSPITVVEPSTCPLSIEIAASSDGHPATSTDSNMPEISTRRVTRGAAKAANLEPGPQLGSSPKHAMPPSRKRGCSEEQPIRKRRGKRRPDESKASNIQLTPRRSMRLRAR</sequence>
<proteinExistence type="predicted"/>
<dbReference type="GeneID" id="83201264"/>
<evidence type="ECO:0000256" key="1">
    <source>
        <dbReference type="SAM" id="MobiDB-lite"/>
    </source>
</evidence>
<gene>
    <name evidence="2" type="ORF">N7468_004664</name>
</gene>
<feature type="compositionally biased region" description="Basic and acidic residues" evidence="1">
    <location>
        <begin position="10"/>
        <end position="22"/>
    </location>
</feature>
<dbReference type="AlphaFoldDB" id="A0A9W9P975"/>
<accession>A0A9W9P975</accession>
<reference evidence="2" key="2">
    <citation type="journal article" date="2023" name="IMA Fungus">
        <title>Comparative genomic study of the Penicillium genus elucidates a diverse pangenome and 15 lateral gene transfer events.</title>
        <authorList>
            <person name="Petersen C."/>
            <person name="Sorensen T."/>
            <person name="Nielsen M.R."/>
            <person name="Sondergaard T.E."/>
            <person name="Sorensen J.L."/>
            <person name="Fitzpatrick D.A."/>
            <person name="Frisvad J.C."/>
            <person name="Nielsen K.L."/>
        </authorList>
    </citation>
    <scope>NUCLEOTIDE SEQUENCE</scope>
    <source>
        <strain evidence="2">IBT 19713</strain>
    </source>
</reference>
<dbReference type="Proteomes" id="UP001150941">
    <property type="component" value="Unassembled WGS sequence"/>
</dbReference>
<keyword evidence="3" id="KW-1185">Reference proteome</keyword>
<reference evidence="2" key="1">
    <citation type="submission" date="2022-11" db="EMBL/GenBank/DDBJ databases">
        <authorList>
            <person name="Petersen C."/>
        </authorList>
    </citation>
    <scope>NUCLEOTIDE SEQUENCE</scope>
    <source>
        <strain evidence="2">IBT 19713</strain>
    </source>
</reference>
<protein>
    <submittedName>
        <fullName evidence="2">Uncharacterized protein</fullName>
    </submittedName>
</protein>
<organism evidence="2 3">
    <name type="scientific">Penicillium chermesinum</name>
    <dbReference type="NCBI Taxonomy" id="63820"/>
    <lineage>
        <taxon>Eukaryota</taxon>
        <taxon>Fungi</taxon>
        <taxon>Dikarya</taxon>
        <taxon>Ascomycota</taxon>
        <taxon>Pezizomycotina</taxon>
        <taxon>Eurotiomycetes</taxon>
        <taxon>Eurotiomycetidae</taxon>
        <taxon>Eurotiales</taxon>
        <taxon>Aspergillaceae</taxon>
        <taxon>Penicillium</taxon>
    </lineage>
</organism>
<dbReference type="RefSeq" id="XP_058332964.1">
    <property type="nucleotide sequence ID" value="XM_058473961.1"/>
</dbReference>
<feature type="region of interest" description="Disordered" evidence="1">
    <location>
        <begin position="1"/>
        <end position="154"/>
    </location>
</feature>
<evidence type="ECO:0000313" key="3">
    <source>
        <dbReference type="Proteomes" id="UP001150941"/>
    </source>
</evidence>
<dbReference type="OrthoDB" id="4485682at2759"/>
<evidence type="ECO:0000313" key="2">
    <source>
        <dbReference type="EMBL" id="KAJ5240045.1"/>
    </source>
</evidence>
<dbReference type="EMBL" id="JAPQKS010000003">
    <property type="protein sequence ID" value="KAJ5240045.1"/>
    <property type="molecule type" value="Genomic_DNA"/>
</dbReference>
<feature type="compositionally biased region" description="Polar residues" evidence="1">
    <location>
        <begin position="71"/>
        <end position="80"/>
    </location>
</feature>
<name>A0A9W9P975_9EURO</name>